<dbReference type="NCBIfam" id="TIGR03730">
    <property type="entry name" value="tungstate_WtpA"/>
    <property type="match status" value="1"/>
</dbReference>
<dbReference type="PANTHER" id="PTHR30632">
    <property type="entry name" value="MOLYBDATE-BINDING PERIPLASMIC PROTEIN"/>
    <property type="match status" value="1"/>
</dbReference>
<dbReference type="RefSeq" id="WP_101183972.1">
    <property type="nucleotide sequence ID" value="NZ_CP031218.1"/>
</dbReference>
<proteinExistence type="inferred from homology"/>
<name>A0A2N1J4K5_9BACT</name>
<feature type="signal peptide" evidence="2">
    <location>
        <begin position="1"/>
        <end position="21"/>
    </location>
</feature>
<dbReference type="Pfam" id="PF13531">
    <property type="entry name" value="SBP_bac_11"/>
    <property type="match status" value="1"/>
</dbReference>
<organism evidence="3 4">
    <name type="scientific">Malaciobacter halophilus</name>
    <dbReference type="NCBI Taxonomy" id="197482"/>
    <lineage>
        <taxon>Bacteria</taxon>
        <taxon>Pseudomonadati</taxon>
        <taxon>Campylobacterota</taxon>
        <taxon>Epsilonproteobacteria</taxon>
        <taxon>Campylobacterales</taxon>
        <taxon>Arcobacteraceae</taxon>
        <taxon>Malaciobacter</taxon>
    </lineage>
</organism>
<dbReference type="AlphaFoldDB" id="A0A2N1J4K5"/>
<dbReference type="GO" id="GO:0015689">
    <property type="term" value="P:molybdate ion transport"/>
    <property type="evidence" value="ECO:0007669"/>
    <property type="project" value="TreeGrafter"/>
</dbReference>
<dbReference type="NCBIfam" id="NF003196">
    <property type="entry name" value="PRK04168.1"/>
    <property type="match status" value="1"/>
</dbReference>
<keyword evidence="4" id="KW-1185">Reference proteome</keyword>
<reference evidence="3 4" key="1">
    <citation type="submission" date="2017-09" db="EMBL/GenBank/DDBJ databases">
        <title>Genomics of the genus Arcobacter.</title>
        <authorList>
            <person name="Perez-Cataluna A."/>
            <person name="Figueras M.J."/>
            <person name="Salas-Masso N."/>
        </authorList>
    </citation>
    <scope>NUCLEOTIDE SEQUENCE [LARGE SCALE GENOMIC DNA]</scope>
    <source>
        <strain evidence="3 4">DSM 18005</strain>
    </source>
</reference>
<dbReference type="InterPro" id="IPR050682">
    <property type="entry name" value="ModA/WtpA"/>
</dbReference>
<dbReference type="Gene3D" id="3.40.190.10">
    <property type="entry name" value="Periplasmic binding protein-like II"/>
    <property type="match status" value="2"/>
</dbReference>
<dbReference type="Proteomes" id="UP000233248">
    <property type="component" value="Unassembled WGS sequence"/>
</dbReference>
<keyword evidence="2" id="KW-0732">Signal</keyword>
<sequence length="319" mass="35196">MKKILLSAVLATAMAATSAMAKEKIIVFHAGSLSVPFSQIEKAFETKYPQYDVQREASGSRAAARKISEIGRAADVMASADYKVIDNLLIPNHAKFNAQFATNEMAIAYTANSKYANEINSKNWPEIFLRDGVKVGHSNPNMDPCGYRSILVTKLAEDFYKIPDFYNKLLGYGKSYKVGEENKKKVIVRPKETDLLGLIEANAYDYLYIYKSVAKQHGLKYITLPKEVSLKDNENADFYKTAKFDIDGKKPGTFITKTGASMVYGITVAQNKKSPANKEGAIKFVNFVLSSKGQEIMKKNGQGVINPPKITGDASILGN</sequence>
<dbReference type="PANTHER" id="PTHR30632:SF16">
    <property type="entry name" value="MOLYBDATE_TUNGSTATE-BINDING PROTEIN WTPA"/>
    <property type="match status" value="1"/>
</dbReference>
<dbReference type="KEGG" id="ahs:AHALO_1013"/>
<dbReference type="GO" id="GO:0030973">
    <property type="term" value="F:molybdate ion binding"/>
    <property type="evidence" value="ECO:0007669"/>
    <property type="project" value="TreeGrafter"/>
</dbReference>
<dbReference type="GO" id="GO:1901359">
    <property type="term" value="F:tungstate binding"/>
    <property type="evidence" value="ECO:0007669"/>
    <property type="project" value="InterPro"/>
</dbReference>
<dbReference type="EMBL" id="NXIF01000015">
    <property type="protein sequence ID" value="PKI81444.1"/>
    <property type="molecule type" value="Genomic_DNA"/>
</dbReference>
<comment type="similarity">
    <text evidence="1">Belongs to the bacterial solute-binding protein 1 family. WtpA subfamily.</text>
</comment>
<comment type="caution">
    <text evidence="3">The sequence shown here is derived from an EMBL/GenBank/DDBJ whole genome shotgun (WGS) entry which is preliminary data.</text>
</comment>
<dbReference type="InterPro" id="IPR022498">
    <property type="entry name" value="ABC_trnspt_W-bd_WtpA"/>
</dbReference>
<evidence type="ECO:0000256" key="1">
    <source>
        <dbReference type="ARBA" id="ARBA00009438"/>
    </source>
</evidence>
<evidence type="ECO:0000256" key="2">
    <source>
        <dbReference type="SAM" id="SignalP"/>
    </source>
</evidence>
<accession>A0A2N1J4K5</accession>
<feature type="chain" id="PRO_5014735443" evidence="2">
    <location>
        <begin position="22"/>
        <end position="319"/>
    </location>
</feature>
<dbReference type="CDD" id="cd13540">
    <property type="entry name" value="PBP2_ModA_WtpA"/>
    <property type="match status" value="1"/>
</dbReference>
<protein>
    <submittedName>
        <fullName evidence="3">Tungstate ABC transporter substrate-binding protein WtpA</fullName>
    </submittedName>
</protein>
<dbReference type="SUPFAM" id="SSF53850">
    <property type="entry name" value="Periplasmic binding protein-like II"/>
    <property type="match status" value="1"/>
</dbReference>
<dbReference type="OrthoDB" id="9785015at2"/>
<evidence type="ECO:0000313" key="4">
    <source>
        <dbReference type="Proteomes" id="UP000233248"/>
    </source>
</evidence>
<gene>
    <name evidence="3" type="ORF">CP960_04000</name>
</gene>
<evidence type="ECO:0000313" key="3">
    <source>
        <dbReference type="EMBL" id="PKI81444.1"/>
    </source>
</evidence>